<dbReference type="EMBL" id="RHHS01000012">
    <property type="protein sequence ID" value="RNB59810.1"/>
    <property type="molecule type" value="Genomic_DNA"/>
</dbReference>
<gene>
    <name evidence="1" type="ORF">EDM57_03965</name>
</gene>
<reference evidence="1 2" key="1">
    <citation type="submission" date="2018-10" db="EMBL/GenBank/DDBJ databases">
        <title>Phylogenomics of Brevibacillus.</title>
        <authorList>
            <person name="Dunlap C."/>
        </authorList>
    </citation>
    <scope>NUCLEOTIDE SEQUENCE [LARGE SCALE GENOMIC DNA]</scope>
    <source>
        <strain evidence="1 2">DSM 100115</strain>
    </source>
</reference>
<keyword evidence="2" id="KW-1185">Reference proteome</keyword>
<organism evidence="1 2">
    <name type="scientific">Brevibacillus gelatini</name>
    <dbReference type="NCBI Taxonomy" id="1655277"/>
    <lineage>
        <taxon>Bacteria</taxon>
        <taxon>Bacillati</taxon>
        <taxon>Bacillota</taxon>
        <taxon>Bacilli</taxon>
        <taxon>Bacillales</taxon>
        <taxon>Paenibacillaceae</taxon>
        <taxon>Brevibacillus</taxon>
    </lineage>
</organism>
<name>A0A3M8B8W1_9BACL</name>
<protein>
    <submittedName>
        <fullName evidence="1">Uncharacterized protein</fullName>
    </submittedName>
</protein>
<dbReference type="Proteomes" id="UP000268829">
    <property type="component" value="Unassembled WGS sequence"/>
</dbReference>
<evidence type="ECO:0000313" key="1">
    <source>
        <dbReference type="EMBL" id="RNB59810.1"/>
    </source>
</evidence>
<comment type="caution">
    <text evidence="1">The sequence shown here is derived from an EMBL/GenBank/DDBJ whole genome shotgun (WGS) entry which is preliminary data.</text>
</comment>
<dbReference type="AlphaFoldDB" id="A0A3M8B8W1"/>
<evidence type="ECO:0000313" key="2">
    <source>
        <dbReference type="Proteomes" id="UP000268829"/>
    </source>
</evidence>
<accession>A0A3M8B8W1</accession>
<sequence>MINIFDFRLYLGKQFIKMFVNLNEKLLLHDEISATLCSNFKKERGEENEVAHYFTTQVGERLRT</sequence>
<proteinExistence type="predicted"/>